<dbReference type="PANTHER" id="PTHR23351">
    <property type="entry name" value="FOS TRANSCRIPTION FACTOR-RELATED"/>
    <property type="match status" value="1"/>
</dbReference>
<dbReference type="InterPro" id="IPR008917">
    <property type="entry name" value="TF_DNA-bd_sf"/>
</dbReference>
<reference evidence="7" key="1">
    <citation type="journal article" date="2021" name="Evol. Appl.">
        <title>The genome of the Pyrenean desman and the effects of bottlenecks and inbreeding on the genomic landscape of an endangered species.</title>
        <authorList>
            <person name="Escoda L."/>
            <person name="Castresana J."/>
        </authorList>
    </citation>
    <scope>NUCLEOTIDE SEQUENCE</scope>
    <source>
        <strain evidence="7">IBE-C5619</strain>
    </source>
</reference>
<comment type="caution">
    <text evidence="7">The sequence shown here is derived from an EMBL/GenBank/DDBJ whole genome shotgun (WGS) entry which is preliminary data.</text>
</comment>
<dbReference type="GO" id="GO:0005634">
    <property type="term" value="C:nucleus"/>
    <property type="evidence" value="ECO:0007669"/>
    <property type="project" value="TreeGrafter"/>
</dbReference>
<dbReference type="PROSITE" id="PS00036">
    <property type="entry name" value="BZIP_BASIC"/>
    <property type="match status" value="1"/>
</dbReference>
<dbReference type="AlphaFoldDB" id="A0A8J6DD79"/>
<evidence type="ECO:0000256" key="4">
    <source>
        <dbReference type="ARBA" id="ARBA00023242"/>
    </source>
</evidence>
<sequence>MPAAQRLRRGRGAHTWLCPQSPEDDDRKVRRREKNRVAAQRSRKKQTQKADKLHEVRRRRRGRSRVCRAEPASGSAPREPCACPRPCPCPSRPADPPRVPTCTRRLH</sequence>
<dbReference type="Gene3D" id="1.20.5.170">
    <property type="match status" value="1"/>
</dbReference>
<keyword evidence="2" id="KW-0238">DNA-binding</keyword>
<feature type="domain" description="BZIP" evidence="6">
    <location>
        <begin position="25"/>
        <end position="55"/>
    </location>
</feature>
<evidence type="ECO:0000313" key="7">
    <source>
        <dbReference type="EMBL" id="KAG8504441.1"/>
    </source>
</evidence>
<evidence type="ECO:0000256" key="3">
    <source>
        <dbReference type="ARBA" id="ARBA00023163"/>
    </source>
</evidence>
<protein>
    <submittedName>
        <fullName evidence="7">Basic leucine zipper transcriptional factor ATF-like 3</fullName>
    </submittedName>
</protein>
<dbReference type="GO" id="GO:0000978">
    <property type="term" value="F:RNA polymerase II cis-regulatory region sequence-specific DNA binding"/>
    <property type="evidence" value="ECO:0007669"/>
    <property type="project" value="TreeGrafter"/>
</dbReference>
<dbReference type="SUPFAM" id="SSF47454">
    <property type="entry name" value="A DNA-binding domain in eukaryotic transcription factors"/>
    <property type="match status" value="1"/>
</dbReference>
<dbReference type="Proteomes" id="UP000700334">
    <property type="component" value="Unassembled WGS sequence"/>
</dbReference>
<proteinExistence type="predicted"/>
<feature type="compositionally biased region" description="Pro residues" evidence="5">
    <location>
        <begin position="83"/>
        <end position="99"/>
    </location>
</feature>
<keyword evidence="4" id="KW-0539">Nucleus</keyword>
<keyword evidence="1" id="KW-0805">Transcription regulation</keyword>
<name>A0A8J6DD79_GALPY</name>
<feature type="compositionally biased region" description="Basic residues" evidence="5">
    <location>
        <begin position="1"/>
        <end position="12"/>
    </location>
</feature>
<organism evidence="7 8">
    <name type="scientific">Galemys pyrenaicus</name>
    <name type="common">Iberian desman</name>
    <name type="synonym">Pyrenean desman</name>
    <dbReference type="NCBI Taxonomy" id="202257"/>
    <lineage>
        <taxon>Eukaryota</taxon>
        <taxon>Metazoa</taxon>
        <taxon>Chordata</taxon>
        <taxon>Craniata</taxon>
        <taxon>Vertebrata</taxon>
        <taxon>Euteleostomi</taxon>
        <taxon>Mammalia</taxon>
        <taxon>Eutheria</taxon>
        <taxon>Laurasiatheria</taxon>
        <taxon>Eulipotyphla</taxon>
        <taxon>Talpidae</taxon>
        <taxon>Galemys</taxon>
    </lineage>
</organism>
<feature type="compositionally biased region" description="Basic residues" evidence="5">
    <location>
        <begin position="55"/>
        <end position="66"/>
    </location>
</feature>
<dbReference type="GO" id="GO:0000981">
    <property type="term" value="F:DNA-binding transcription factor activity, RNA polymerase II-specific"/>
    <property type="evidence" value="ECO:0007669"/>
    <property type="project" value="TreeGrafter"/>
</dbReference>
<dbReference type="InterPro" id="IPR004827">
    <property type="entry name" value="bZIP"/>
</dbReference>
<feature type="region of interest" description="Disordered" evidence="5">
    <location>
        <begin position="1"/>
        <end position="107"/>
    </location>
</feature>
<dbReference type="PROSITE" id="PS50217">
    <property type="entry name" value="BZIP"/>
    <property type="match status" value="1"/>
</dbReference>
<evidence type="ECO:0000256" key="2">
    <source>
        <dbReference type="ARBA" id="ARBA00023125"/>
    </source>
</evidence>
<keyword evidence="3" id="KW-0804">Transcription</keyword>
<dbReference type="PANTHER" id="PTHR23351:SF13">
    <property type="entry name" value="BASIC LEUCINE ZIPPER TRANSCRIPTIONAL FACTOR ATF-LIKE 3"/>
    <property type="match status" value="1"/>
</dbReference>
<gene>
    <name evidence="7" type="ORF">J0S82_018829</name>
</gene>
<evidence type="ECO:0000259" key="6">
    <source>
        <dbReference type="PROSITE" id="PS50217"/>
    </source>
</evidence>
<keyword evidence="8" id="KW-1185">Reference proteome</keyword>
<dbReference type="InterPro" id="IPR000837">
    <property type="entry name" value="AP-1"/>
</dbReference>
<dbReference type="EMBL" id="JAGFMF010012293">
    <property type="protein sequence ID" value="KAG8504441.1"/>
    <property type="molecule type" value="Genomic_DNA"/>
</dbReference>
<evidence type="ECO:0000313" key="8">
    <source>
        <dbReference type="Proteomes" id="UP000700334"/>
    </source>
</evidence>
<evidence type="ECO:0000256" key="1">
    <source>
        <dbReference type="ARBA" id="ARBA00023015"/>
    </source>
</evidence>
<accession>A0A8J6DD79</accession>
<evidence type="ECO:0000256" key="5">
    <source>
        <dbReference type="SAM" id="MobiDB-lite"/>
    </source>
</evidence>